<dbReference type="Gene3D" id="3.40.50.1110">
    <property type="entry name" value="SGNH hydrolase"/>
    <property type="match status" value="1"/>
</dbReference>
<evidence type="ECO:0008006" key="4">
    <source>
        <dbReference type="Google" id="ProtNLM"/>
    </source>
</evidence>
<dbReference type="GO" id="GO:0016788">
    <property type="term" value="F:hydrolase activity, acting on ester bonds"/>
    <property type="evidence" value="ECO:0007669"/>
    <property type="project" value="InterPro"/>
</dbReference>
<dbReference type="EMBL" id="CAICTM010000497">
    <property type="protein sequence ID" value="CAB9511694.1"/>
    <property type="molecule type" value="Genomic_DNA"/>
</dbReference>
<dbReference type="Pfam" id="PF00657">
    <property type="entry name" value="Lipase_GDSL"/>
    <property type="match status" value="1"/>
</dbReference>
<dbReference type="InterPro" id="IPR001087">
    <property type="entry name" value="GDSL"/>
</dbReference>
<keyword evidence="1" id="KW-0732">Signal</keyword>
<organism evidence="2 3">
    <name type="scientific">Seminavis robusta</name>
    <dbReference type="NCBI Taxonomy" id="568900"/>
    <lineage>
        <taxon>Eukaryota</taxon>
        <taxon>Sar</taxon>
        <taxon>Stramenopiles</taxon>
        <taxon>Ochrophyta</taxon>
        <taxon>Bacillariophyta</taxon>
        <taxon>Bacillariophyceae</taxon>
        <taxon>Bacillariophycidae</taxon>
        <taxon>Naviculales</taxon>
        <taxon>Naviculaceae</taxon>
        <taxon>Seminavis</taxon>
    </lineage>
</organism>
<dbReference type="Proteomes" id="UP001153069">
    <property type="component" value="Unassembled WGS sequence"/>
</dbReference>
<evidence type="ECO:0000313" key="3">
    <source>
        <dbReference type="Proteomes" id="UP001153069"/>
    </source>
</evidence>
<keyword evidence="3" id="KW-1185">Reference proteome</keyword>
<name>A0A9N8E2S6_9STRA</name>
<feature type="signal peptide" evidence="1">
    <location>
        <begin position="1"/>
        <end position="17"/>
    </location>
</feature>
<evidence type="ECO:0000256" key="1">
    <source>
        <dbReference type="SAM" id="SignalP"/>
    </source>
</evidence>
<sequence>MKIVASILSLLVVSSSADDCLNVEVNFAFGGAMTGTTNRALECLGGLIADCNVLDQYKQNLDSVGLILPGVSQQVDFASQSLTDVQSNKKKDMFTLLAGGNDFFGPYPIWDPAVDPPAYGEDFPDGFPPEFVPFTAKWSVENLEYAMERIVELGGKLILMGSTLEPCSTLICDVLQPPEFQIPVKLYSPVWSGQFDAGIQEVVAKANDKYEDVTVIFVDVVSTVDALLASGDFITDISCQQDGGFSGPDERGNYACPGYAWLDLTHPTSEFWEAVVDAAFIPALEAELSDKEIKDIRRIISFGDSYADFGSFEDTLDRADSFELSGRFPPSNRRSAMNAATYVEILEEKLSVSYPSVAYIQESGRDPICMKEQE</sequence>
<evidence type="ECO:0000313" key="2">
    <source>
        <dbReference type="EMBL" id="CAB9511694.1"/>
    </source>
</evidence>
<reference evidence="2" key="1">
    <citation type="submission" date="2020-06" db="EMBL/GenBank/DDBJ databases">
        <authorList>
            <consortium name="Plant Systems Biology data submission"/>
        </authorList>
    </citation>
    <scope>NUCLEOTIDE SEQUENCE</scope>
    <source>
        <strain evidence="2">D6</strain>
    </source>
</reference>
<proteinExistence type="predicted"/>
<accession>A0A9N8E2S6</accession>
<comment type="caution">
    <text evidence="2">The sequence shown here is derived from an EMBL/GenBank/DDBJ whole genome shotgun (WGS) entry which is preliminary data.</text>
</comment>
<feature type="chain" id="PRO_5040426680" description="SGNH hydrolase-type esterase domain-containing protein" evidence="1">
    <location>
        <begin position="18"/>
        <end position="374"/>
    </location>
</feature>
<dbReference type="SUPFAM" id="SSF52266">
    <property type="entry name" value="SGNH hydrolase"/>
    <property type="match status" value="1"/>
</dbReference>
<gene>
    <name evidence="2" type="ORF">SEMRO_498_G154890.1</name>
</gene>
<protein>
    <recommendedName>
        <fullName evidence="4">SGNH hydrolase-type esterase domain-containing protein</fullName>
    </recommendedName>
</protein>
<dbReference type="InterPro" id="IPR036514">
    <property type="entry name" value="SGNH_hydro_sf"/>
</dbReference>
<dbReference type="AlphaFoldDB" id="A0A9N8E2S6"/>